<dbReference type="AlphaFoldDB" id="A0A6N3GRB0"/>
<feature type="transmembrane region" description="Helical" evidence="1">
    <location>
        <begin position="190"/>
        <end position="215"/>
    </location>
</feature>
<gene>
    <name evidence="2" type="ORF">ELLFYP34_00666</name>
</gene>
<feature type="transmembrane region" description="Helical" evidence="1">
    <location>
        <begin position="149"/>
        <end position="170"/>
    </location>
</feature>
<reference evidence="2" key="1">
    <citation type="submission" date="2019-11" db="EMBL/GenBank/DDBJ databases">
        <authorList>
            <person name="Feng L."/>
        </authorList>
    </citation>
    <scope>NUCLEOTIDE SEQUENCE</scope>
    <source>
        <strain evidence="2">ElimosumLFYP34</strain>
    </source>
</reference>
<feature type="transmembrane region" description="Helical" evidence="1">
    <location>
        <begin position="344"/>
        <end position="366"/>
    </location>
</feature>
<proteinExistence type="predicted"/>
<accession>A0A6N3GRB0</accession>
<feature type="transmembrane region" description="Helical" evidence="1">
    <location>
        <begin position="425"/>
        <end position="443"/>
    </location>
</feature>
<name>A0A6N3GRB0_EUBLI</name>
<evidence type="ECO:0000313" key="2">
    <source>
        <dbReference type="EMBL" id="VYU67006.1"/>
    </source>
</evidence>
<keyword evidence="1" id="KW-0472">Membrane</keyword>
<evidence type="ECO:0000256" key="1">
    <source>
        <dbReference type="SAM" id="Phobius"/>
    </source>
</evidence>
<feature type="transmembrane region" description="Helical" evidence="1">
    <location>
        <begin position="7"/>
        <end position="25"/>
    </location>
</feature>
<feature type="transmembrane region" description="Helical" evidence="1">
    <location>
        <begin position="55"/>
        <end position="74"/>
    </location>
</feature>
<feature type="transmembrane region" description="Helical" evidence="1">
    <location>
        <begin position="31"/>
        <end position="48"/>
    </location>
</feature>
<feature type="transmembrane region" description="Helical" evidence="1">
    <location>
        <begin position="266"/>
        <end position="289"/>
    </location>
</feature>
<feature type="transmembrane region" description="Helical" evidence="1">
    <location>
        <begin position="222"/>
        <end position="254"/>
    </location>
</feature>
<feature type="transmembrane region" description="Helical" evidence="1">
    <location>
        <begin position="378"/>
        <end position="396"/>
    </location>
</feature>
<organism evidence="2">
    <name type="scientific">Eubacterium limosum</name>
    <dbReference type="NCBI Taxonomy" id="1736"/>
    <lineage>
        <taxon>Bacteria</taxon>
        <taxon>Bacillati</taxon>
        <taxon>Bacillota</taxon>
        <taxon>Clostridia</taxon>
        <taxon>Eubacteriales</taxon>
        <taxon>Eubacteriaceae</taxon>
        <taxon>Eubacterium</taxon>
    </lineage>
</organism>
<keyword evidence="1" id="KW-1133">Transmembrane helix</keyword>
<protein>
    <submittedName>
        <fullName evidence="2">Uncharacterized protein</fullName>
    </submittedName>
</protein>
<feature type="transmembrane region" description="Helical" evidence="1">
    <location>
        <begin position="310"/>
        <end position="329"/>
    </location>
</feature>
<dbReference type="EMBL" id="CACRTR010000023">
    <property type="protein sequence ID" value="VYU67006.1"/>
    <property type="molecule type" value="Genomic_DNA"/>
</dbReference>
<sequence>MIKKDVLLIQNLVALFLIINMYSIVKSLSGLFFALIIQLILFFITCKVDTLLSKYLLYGWIFGLLILSLVYIGYKDHNGIPYFTAAYNDDQKFEKYAVEYNLGNYNFISFKYNNFTHYNIQYAIYIQILSWFIDFGNLFDGYSTILPRLFNILLILLQMLFIYSSCNKLYNFNKTQNKVLLSFLAFFPNIYYLGSFVFRDTLCAFLVVLMFWGVIKLKEKKIYILLCLFDIFILFYLRELLAYFCLFILFILIFKESKSKVRFGLVIVFISIAFVMHENIYLLLMNGLGRAADFTENAISYNSMSMTSRIAGVPILPFGILFRMIYGFITPFSTIKELFISDETFFYTSIHFIVNIIGTLALLCCIPKITMSFKKFDIVNLMMCFMVIFFCCSFVFRHMLLVYPFVFICIARESGTFIKKETRQFSIIYIFIIIIFYLSINFLS</sequence>
<keyword evidence="1" id="KW-0812">Transmembrane</keyword>